<keyword evidence="1" id="KW-0472">Membrane</keyword>
<reference evidence="3" key="1">
    <citation type="journal article" date="2014" name="Proc. Natl. Acad. Sci. U.S.A.">
        <title>Extensive sampling of basidiomycete genomes demonstrates inadequacy of the white-rot/brown-rot paradigm for wood decay fungi.</title>
        <authorList>
            <person name="Riley R."/>
            <person name="Salamov A.A."/>
            <person name="Brown D.W."/>
            <person name="Nagy L.G."/>
            <person name="Floudas D."/>
            <person name="Held B.W."/>
            <person name="Levasseur A."/>
            <person name="Lombard V."/>
            <person name="Morin E."/>
            <person name="Otillar R."/>
            <person name="Lindquist E.A."/>
            <person name="Sun H."/>
            <person name="LaButti K.M."/>
            <person name="Schmutz J."/>
            <person name="Jabbour D."/>
            <person name="Luo H."/>
            <person name="Baker S.E."/>
            <person name="Pisabarro A.G."/>
            <person name="Walton J.D."/>
            <person name="Blanchette R.A."/>
            <person name="Henrissat B."/>
            <person name="Martin F."/>
            <person name="Cullen D."/>
            <person name="Hibbett D.S."/>
            <person name="Grigoriev I.V."/>
        </authorList>
    </citation>
    <scope>NUCLEOTIDE SEQUENCE [LARGE SCALE GENOMIC DNA]</scope>
    <source>
        <strain evidence="3">CBS 339.88</strain>
    </source>
</reference>
<gene>
    <name evidence="2" type="ORF">GALMADRAFT_458103</name>
</gene>
<name>A0A067T131_GALM3</name>
<proteinExistence type="predicted"/>
<organism evidence="2 3">
    <name type="scientific">Galerina marginata (strain CBS 339.88)</name>
    <dbReference type="NCBI Taxonomy" id="685588"/>
    <lineage>
        <taxon>Eukaryota</taxon>
        <taxon>Fungi</taxon>
        <taxon>Dikarya</taxon>
        <taxon>Basidiomycota</taxon>
        <taxon>Agaricomycotina</taxon>
        <taxon>Agaricomycetes</taxon>
        <taxon>Agaricomycetidae</taxon>
        <taxon>Agaricales</taxon>
        <taxon>Agaricineae</taxon>
        <taxon>Strophariaceae</taxon>
        <taxon>Galerina</taxon>
    </lineage>
</organism>
<sequence length="164" mass="18634">MFLMARLLLAYSPFLLFVWDMIIFFMTCPVGALFNVYFSPFLITSLIASQHTHTIRPSFLNSLIARRLYLTCTKIILELGFTVPTRRRNEHPIPFSLIHYTHSLTHVENLLLSCRHDYIMNIPCGPYLGSCPYILSGVVLIKAHSCLFMIGFSCRLLGTASLSG</sequence>
<evidence type="ECO:0000313" key="2">
    <source>
        <dbReference type="EMBL" id="KDR76002.1"/>
    </source>
</evidence>
<keyword evidence="1" id="KW-0812">Transmembrane</keyword>
<evidence type="ECO:0000256" key="1">
    <source>
        <dbReference type="SAM" id="Phobius"/>
    </source>
</evidence>
<dbReference type="Proteomes" id="UP000027222">
    <property type="component" value="Unassembled WGS sequence"/>
</dbReference>
<keyword evidence="3" id="KW-1185">Reference proteome</keyword>
<protein>
    <submittedName>
        <fullName evidence="2">Uncharacterized protein</fullName>
    </submittedName>
</protein>
<dbReference type="AlphaFoldDB" id="A0A067T131"/>
<dbReference type="EMBL" id="KL142379">
    <property type="protein sequence ID" value="KDR76002.1"/>
    <property type="molecule type" value="Genomic_DNA"/>
</dbReference>
<feature type="transmembrane region" description="Helical" evidence="1">
    <location>
        <begin position="7"/>
        <end position="26"/>
    </location>
</feature>
<accession>A0A067T131</accession>
<evidence type="ECO:0000313" key="3">
    <source>
        <dbReference type="Proteomes" id="UP000027222"/>
    </source>
</evidence>
<keyword evidence="1" id="KW-1133">Transmembrane helix</keyword>
<dbReference type="HOGENOM" id="CLU_1619130_0_0_1"/>